<proteinExistence type="predicted"/>
<evidence type="ECO:0000313" key="5">
    <source>
        <dbReference type="Proteomes" id="UP000639338"/>
    </source>
</evidence>
<accession>A0A834XXJ5</accession>
<sequence length="131" mass="15363">MIYDFFSHFNYFSLYYAGCVITTFIVLILTIIVNKKLQSSVDPVENKKKQDDEDENDWSSNEPGLQARYKRAKLKSYIPPDLTNEQLTQEKKSELESLAAIYELLKERSDIYPDATMNDLKHQLNLYKPDE</sequence>
<dbReference type="EMBL" id="JACMRX010000002">
    <property type="protein sequence ID" value="KAF7995355.1"/>
    <property type="molecule type" value="Genomic_DNA"/>
</dbReference>
<comment type="caution">
    <text evidence="4">The sequence shown here is derived from an EMBL/GenBank/DDBJ whole genome shotgun (WGS) entry which is preliminary data.</text>
</comment>
<protein>
    <recommendedName>
        <fullName evidence="3">Matrix-remodeling-associated protein 7 helical domain-containing protein</fullName>
    </recommendedName>
</protein>
<evidence type="ECO:0000256" key="1">
    <source>
        <dbReference type="SAM" id="MobiDB-lite"/>
    </source>
</evidence>
<evidence type="ECO:0000259" key="3">
    <source>
        <dbReference type="Pfam" id="PF25473"/>
    </source>
</evidence>
<dbReference type="AlphaFoldDB" id="A0A834XXJ5"/>
<feature type="region of interest" description="Disordered" evidence="1">
    <location>
        <begin position="39"/>
        <end position="66"/>
    </location>
</feature>
<gene>
    <name evidence="4" type="ORF">HCN44_006462</name>
</gene>
<dbReference type="InterPro" id="IPR057534">
    <property type="entry name" value="MXRA7_helical"/>
</dbReference>
<keyword evidence="2" id="KW-1133">Transmembrane helix</keyword>
<feature type="transmembrane region" description="Helical" evidence="2">
    <location>
        <begin position="12"/>
        <end position="33"/>
    </location>
</feature>
<dbReference type="OrthoDB" id="74460at2759"/>
<keyword evidence="2" id="KW-0812">Transmembrane</keyword>
<keyword evidence="5" id="KW-1185">Reference proteome</keyword>
<evidence type="ECO:0000256" key="2">
    <source>
        <dbReference type="SAM" id="Phobius"/>
    </source>
</evidence>
<dbReference type="Pfam" id="PF25473">
    <property type="entry name" value="MXRA7_helical"/>
    <property type="match status" value="1"/>
</dbReference>
<organism evidence="4 5">
    <name type="scientific">Aphidius gifuensis</name>
    <name type="common">Parasitoid wasp</name>
    <dbReference type="NCBI Taxonomy" id="684658"/>
    <lineage>
        <taxon>Eukaryota</taxon>
        <taxon>Metazoa</taxon>
        <taxon>Ecdysozoa</taxon>
        <taxon>Arthropoda</taxon>
        <taxon>Hexapoda</taxon>
        <taxon>Insecta</taxon>
        <taxon>Pterygota</taxon>
        <taxon>Neoptera</taxon>
        <taxon>Endopterygota</taxon>
        <taxon>Hymenoptera</taxon>
        <taxon>Apocrita</taxon>
        <taxon>Ichneumonoidea</taxon>
        <taxon>Braconidae</taxon>
        <taxon>Aphidiinae</taxon>
        <taxon>Aphidius</taxon>
    </lineage>
</organism>
<evidence type="ECO:0000313" key="4">
    <source>
        <dbReference type="EMBL" id="KAF7995355.1"/>
    </source>
</evidence>
<reference evidence="4 5" key="1">
    <citation type="submission" date="2020-08" db="EMBL/GenBank/DDBJ databases">
        <title>Aphidius gifuensis genome sequencing and assembly.</title>
        <authorList>
            <person name="Du Z."/>
        </authorList>
    </citation>
    <scope>NUCLEOTIDE SEQUENCE [LARGE SCALE GENOMIC DNA]</scope>
    <source>
        <strain evidence="4">YNYX2018</strain>
        <tissue evidence="4">Adults</tissue>
    </source>
</reference>
<name>A0A834XXJ5_APHGI</name>
<keyword evidence="2" id="KW-0472">Membrane</keyword>
<dbReference type="Proteomes" id="UP000639338">
    <property type="component" value="Unassembled WGS sequence"/>
</dbReference>
<feature type="domain" description="Matrix-remodeling-associated protein 7 helical" evidence="3">
    <location>
        <begin position="66"/>
        <end position="128"/>
    </location>
</feature>